<accession>A0A7J6SY38</accession>
<evidence type="ECO:0000313" key="2">
    <source>
        <dbReference type="EMBL" id="KAF4737753.1"/>
    </source>
</evidence>
<comment type="caution">
    <text evidence="2">The sequence shown here is derived from an EMBL/GenBank/DDBJ whole genome shotgun (WGS) entry which is preliminary data.</text>
</comment>
<dbReference type="EMBL" id="JABANP010000706">
    <property type="protein sequence ID" value="KAF4679659.1"/>
    <property type="molecule type" value="Genomic_DNA"/>
</dbReference>
<evidence type="ECO:0000313" key="1">
    <source>
        <dbReference type="EMBL" id="KAF4679659.1"/>
    </source>
</evidence>
<reference evidence="3 4" key="1">
    <citation type="submission" date="2020-04" db="EMBL/GenBank/DDBJ databases">
        <title>Perkinsus olseni comparative genomics.</title>
        <authorList>
            <person name="Bogema D.R."/>
        </authorList>
    </citation>
    <scope>NUCLEOTIDE SEQUENCE [LARGE SCALE GENOMIC DNA]</scope>
    <source>
        <strain evidence="1">00978-12</strain>
        <strain evidence="2 4">ATCC PRA-207</strain>
    </source>
</reference>
<dbReference type="EMBL" id="JABANO010014930">
    <property type="protein sequence ID" value="KAF4737753.1"/>
    <property type="molecule type" value="Genomic_DNA"/>
</dbReference>
<dbReference type="Proteomes" id="UP000553632">
    <property type="component" value="Unassembled WGS sequence"/>
</dbReference>
<gene>
    <name evidence="1" type="ORF">FOZ60_014780</name>
    <name evidence="2" type="ORF">FOZ63_009846</name>
</gene>
<proteinExistence type="predicted"/>
<evidence type="ECO:0000313" key="4">
    <source>
        <dbReference type="Proteomes" id="UP000553632"/>
    </source>
</evidence>
<evidence type="ECO:0000313" key="3">
    <source>
        <dbReference type="Proteomes" id="UP000541610"/>
    </source>
</evidence>
<organism evidence="2 4">
    <name type="scientific">Perkinsus olseni</name>
    <name type="common">Perkinsus atlanticus</name>
    <dbReference type="NCBI Taxonomy" id="32597"/>
    <lineage>
        <taxon>Eukaryota</taxon>
        <taxon>Sar</taxon>
        <taxon>Alveolata</taxon>
        <taxon>Perkinsozoa</taxon>
        <taxon>Perkinsea</taxon>
        <taxon>Perkinsida</taxon>
        <taxon>Perkinsidae</taxon>
        <taxon>Perkinsus</taxon>
    </lineage>
</organism>
<protein>
    <submittedName>
        <fullName evidence="2">Uncharacterized protein</fullName>
    </submittedName>
</protein>
<dbReference type="AlphaFoldDB" id="A0A7J6SY38"/>
<keyword evidence="4" id="KW-1185">Reference proteome</keyword>
<name>A0A7J6SY38_PEROL</name>
<dbReference type="Proteomes" id="UP000541610">
    <property type="component" value="Unassembled WGS sequence"/>
</dbReference>
<sequence>MQHLVVKARLPPSLPATPPKFGDRARLVGGIYLERRAKPPRTKRRRLRLVPLLCFWGVRSPVYGTSLHSNSCGLWSRLGSLRKLLLSVRHY</sequence>